<evidence type="ECO:0000256" key="2">
    <source>
        <dbReference type="ARBA" id="ARBA00022723"/>
    </source>
</evidence>
<dbReference type="Gene3D" id="3.30.70.100">
    <property type="match status" value="1"/>
</dbReference>
<dbReference type="InterPro" id="IPR036163">
    <property type="entry name" value="HMA_dom_sf"/>
</dbReference>
<organism evidence="8 9">
    <name type="scientific">Hibiscus sabdariffa</name>
    <name type="common">roselle</name>
    <dbReference type="NCBI Taxonomy" id="183260"/>
    <lineage>
        <taxon>Eukaryota</taxon>
        <taxon>Viridiplantae</taxon>
        <taxon>Streptophyta</taxon>
        <taxon>Embryophyta</taxon>
        <taxon>Tracheophyta</taxon>
        <taxon>Spermatophyta</taxon>
        <taxon>Magnoliopsida</taxon>
        <taxon>eudicotyledons</taxon>
        <taxon>Gunneridae</taxon>
        <taxon>Pentapetalae</taxon>
        <taxon>rosids</taxon>
        <taxon>malvids</taxon>
        <taxon>Malvales</taxon>
        <taxon>Malvaceae</taxon>
        <taxon>Malvoideae</taxon>
        <taxon>Hibiscus</taxon>
    </lineage>
</organism>
<comment type="caution">
    <text evidence="8">The sequence shown here is derived from an EMBL/GenBank/DDBJ whole genome shotgun (WGS) entry which is preliminary data.</text>
</comment>
<name>A0ABR2E3Q7_9ROSI</name>
<comment type="similarity">
    <text evidence="5">Belongs to the HIPP family.</text>
</comment>
<protein>
    <recommendedName>
        <fullName evidence="7">HMA domain-containing protein</fullName>
    </recommendedName>
</protein>
<evidence type="ECO:0000256" key="5">
    <source>
        <dbReference type="ARBA" id="ARBA00024045"/>
    </source>
</evidence>
<evidence type="ECO:0000256" key="4">
    <source>
        <dbReference type="ARBA" id="ARBA00023289"/>
    </source>
</evidence>
<reference evidence="8 9" key="1">
    <citation type="journal article" date="2024" name="G3 (Bethesda)">
        <title>Genome assembly of Hibiscus sabdariffa L. provides insights into metabolisms of medicinal natural products.</title>
        <authorList>
            <person name="Kim T."/>
        </authorList>
    </citation>
    <scope>NUCLEOTIDE SEQUENCE [LARGE SCALE GENOMIC DNA]</scope>
    <source>
        <strain evidence="8">TK-2024</strain>
        <tissue evidence="8">Old leaves</tissue>
    </source>
</reference>
<evidence type="ECO:0000256" key="3">
    <source>
        <dbReference type="ARBA" id="ARBA00023288"/>
    </source>
</evidence>
<keyword evidence="3" id="KW-0449">Lipoprotein</keyword>
<evidence type="ECO:0000313" key="8">
    <source>
        <dbReference type="EMBL" id="KAK8551841.1"/>
    </source>
</evidence>
<dbReference type="PROSITE" id="PS50846">
    <property type="entry name" value="HMA_2"/>
    <property type="match status" value="1"/>
</dbReference>
<evidence type="ECO:0000256" key="6">
    <source>
        <dbReference type="SAM" id="MobiDB-lite"/>
    </source>
</evidence>
<evidence type="ECO:0000259" key="7">
    <source>
        <dbReference type="PROSITE" id="PS50846"/>
    </source>
</evidence>
<sequence length="294" mass="33611">MRLVTGLLGVLIHPGPLCTPFHGLKPVKIITRLFVNKEIPLGVFIDLDLKPLKKMEGHYELDKKIFYKVVNNGLLLPLPLDLTLFLCLKEREMLNISFLVDAMLNRRKSGKMIEQKGLGLDPDDLISQPLASNLTKSWRRARKLEYCSQLGQSTVESDSLLFLLQKTVLSVELFCPKCRQNVMKVIADVVGITSIALDASKNTVTVTGEADPFKIIKKVRKFRKHASIVSIGTVEDEKKKKEEEKKKKEEEKKKEEKDKKDETKEVIVYTPKTCQKCEVWYVVPDDFYHHCSIL</sequence>
<dbReference type="InterPro" id="IPR006121">
    <property type="entry name" value="HMA_dom"/>
</dbReference>
<dbReference type="InterPro" id="IPR051863">
    <property type="entry name" value="HIPP"/>
</dbReference>
<evidence type="ECO:0000313" key="9">
    <source>
        <dbReference type="Proteomes" id="UP001472677"/>
    </source>
</evidence>
<evidence type="ECO:0000256" key="1">
    <source>
        <dbReference type="ARBA" id="ARBA00022481"/>
    </source>
</evidence>
<keyword evidence="2" id="KW-0479">Metal-binding</keyword>
<dbReference type="Pfam" id="PF00403">
    <property type="entry name" value="HMA"/>
    <property type="match status" value="1"/>
</dbReference>
<keyword evidence="1" id="KW-0488">Methylation</keyword>
<keyword evidence="9" id="KW-1185">Reference proteome</keyword>
<dbReference type="EMBL" id="JBBPBM010000020">
    <property type="protein sequence ID" value="KAK8551841.1"/>
    <property type="molecule type" value="Genomic_DNA"/>
</dbReference>
<keyword evidence="4" id="KW-0636">Prenylation</keyword>
<gene>
    <name evidence="8" type="ORF">V6N12_040462</name>
</gene>
<dbReference type="PANTHER" id="PTHR45811:SF27">
    <property type="entry name" value="HEAVY METAL-ASSOCIATED ISOPRENYLATED PLANT PROTEIN 3-LIKE"/>
    <property type="match status" value="1"/>
</dbReference>
<feature type="domain" description="HMA" evidence="7">
    <location>
        <begin position="164"/>
        <end position="227"/>
    </location>
</feature>
<feature type="region of interest" description="Disordered" evidence="6">
    <location>
        <begin position="239"/>
        <end position="262"/>
    </location>
</feature>
<dbReference type="PANTHER" id="PTHR45811">
    <property type="entry name" value="COPPER TRANSPORT PROTEIN FAMILY-RELATED"/>
    <property type="match status" value="1"/>
</dbReference>
<dbReference type="SUPFAM" id="SSF55008">
    <property type="entry name" value="HMA, heavy metal-associated domain"/>
    <property type="match status" value="1"/>
</dbReference>
<dbReference type="Proteomes" id="UP001472677">
    <property type="component" value="Unassembled WGS sequence"/>
</dbReference>
<proteinExistence type="inferred from homology"/>
<accession>A0ABR2E3Q7</accession>